<dbReference type="VEuPathDB" id="AmoebaDB:DDB_G0274845"/>
<organism evidence="1">
    <name type="scientific">Dictyostelium discoideum</name>
    <name type="common">Social amoeba</name>
    <dbReference type="NCBI Taxonomy" id="44689"/>
    <lineage>
        <taxon>Eukaryota</taxon>
        <taxon>Amoebozoa</taxon>
        <taxon>Evosea</taxon>
        <taxon>Eumycetozoa</taxon>
        <taxon>Dictyostelia</taxon>
        <taxon>Dictyosteliales</taxon>
        <taxon>Dictyosteliaceae</taxon>
        <taxon>Dictyostelium</taxon>
    </lineage>
</organism>
<accession>Q8MP28</accession>
<dbReference type="AlphaFoldDB" id="Q8MP28"/>
<protein>
    <submittedName>
        <fullName evidence="1">Uncharacterized protein</fullName>
    </submittedName>
</protein>
<reference evidence="1" key="1">
    <citation type="submission" date="2002-05" db="EMBL/GenBank/DDBJ databases">
        <title>Sequence and Analysis of Chromosome 2 of Dictyostelium.</title>
        <authorList>
            <person name="Gloeckner G."/>
            <person name="Eichinger L."/>
            <person name="Szafranski K."/>
            <person name="Pachebat J."/>
            <person name="Dear P."/>
            <person name="Lehmann R."/>
            <person name="Baumgart C."/>
            <person name="Parra G."/>
            <person name="April J.F."/>
            <person name="Guigo R."/>
            <person name="Kumpf K."/>
            <person name="Tunggal B."/>
            <person name="Cox E."/>
            <person name="Quail M.A."/>
            <person name="Platzer M."/>
            <person name="Rosenthal A."/>
            <person name="Noegel A.A."/>
        </authorList>
    </citation>
    <scope>NUCLEOTIDE SEQUENCE</scope>
    <source>
        <strain evidence="1">AX4</strain>
    </source>
</reference>
<name>Q8MP28_DICDI</name>
<sequence>MESPNVEILFWKVFHNKYLFSIILKEIHKCEWVNYVYLGYHVDNRKRFENITSMEWMINNEQFELLKLKINSNDEIIEINKKSIKELFSINDPSLIEQLLTQLFQSNKKNQFIKIINEMLPTLPIITSNSLRFKNTYNIFQLLLSNLSSLSSSFQIYSTLLECAIEFLQPNTLSILINSPNLFITQDFKNRSLTFTNLNSTSIKTIEEKIELILSNPKLYNTDYSNLDININFNGNGRERILKFIPKNENFGLSLILLINNSNIQNKLIDLNFHELNLTNLVDNKYKINEILLDYNRELRVKELHKYLLLNPTIVNLYDSIYLDHLVYYSRYGEIIPNLKENNLMDFIKISIATFNVKALKTISKQDLEQFKLKYSKPHSRETTIPLSISREYKSKQEMIEFINFYTTNYDYFQCFHFNHNKIIQDYILKNLSKTSSSSSSNIEIEYKELLNSINNIEFLNFFPNSWNELIKIIADSNSILLSVEIKDNLQIDWIFENCEKEFLKRSIRNFKSQEFFHFQNFQLLNYASNLFSSLPRDHYLYFNNNNNQDDDDYTQINSRMVLYSYPFIKSIRDCNIEQMKYLYSTKGDDFFLYGFNITIRLFAEKQFFFSSNLSDEEIINFIQYLNDNQFKFFKPNLVKRVIKSIPDRIKENELLKLKINFNDFIDEASHIFLKSIEKLSINQIKLMIGNGFFPIQDISSSLLIRYKDPIYSPLSKCAKFYSISNDNCEKVITLIQIFLQMYENYTKEEDDDNDNDQDYAFHIIINHLFKVLLSVKKVTIQVIKNIYNQISSSGSSSSKHIIIDHSLYHVVFYLSIKSPLLARYIMSRPFIYSIFTDDDDGTTPYYNCSDNPQHPGYDIRKYLNLHVFTFDFILGKDTDTHTSFDLILEKLIDALSYKPMTDDESLLFTEEDYLNETD</sequence>
<dbReference type="EMBL" id="AC123513">
    <property type="protein sequence ID" value="AAM44367.1"/>
    <property type="molecule type" value="Genomic_DNA"/>
</dbReference>
<evidence type="ECO:0000313" key="1">
    <source>
        <dbReference type="EMBL" id="AAM44367.1"/>
    </source>
</evidence>
<proteinExistence type="predicted"/>
<dbReference type="PANTHER" id="PTHR32142">
    <property type="entry name" value="B BOX-TYPE DOMAIN-CONTAINING PROTEIN-RELATED"/>
    <property type="match status" value="1"/>
</dbReference>
<dbReference type="PANTHER" id="PTHR32142:SF55">
    <property type="entry name" value="ANKYRIN REPEAT-CONTAINING PROTEIN-RELATED"/>
    <property type="match status" value="1"/>
</dbReference>